<evidence type="ECO:0000256" key="9">
    <source>
        <dbReference type="ARBA" id="ARBA00022984"/>
    </source>
</evidence>
<evidence type="ECO:0000256" key="21">
    <source>
        <dbReference type="ARBA" id="ARBA00049966"/>
    </source>
</evidence>
<keyword evidence="4" id="KW-0132">Cell division</keyword>
<evidence type="ECO:0000256" key="8">
    <source>
        <dbReference type="ARBA" id="ARBA00022960"/>
    </source>
</evidence>
<comment type="function">
    <text evidence="21">Peptidoglycan polymerase that is essential for cell division.</text>
</comment>
<evidence type="ECO:0000256" key="23">
    <source>
        <dbReference type="SAM" id="Phobius"/>
    </source>
</evidence>
<dbReference type="NCBIfam" id="TIGR02614">
    <property type="entry name" value="ftsW"/>
    <property type="match status" value="1"/>
</dbReference>
<evidence type="ECO:0000256" key="16">
    <source>
        <dbReference type="ARBA" id="ARBA00038053"/>
    </source>
</evidence>
<evidence type="ECO:0000256" key="10">
    <source>
        <dbReference type="ARBA" id="ARBA00022989"/>
    </source>
</evidence>
<feature type="transmembrane region" description="Helical" evidence="23">
    <location>
        <begin position="320"/>
        <end position="348"/>
    </location>
</feature>
<dbReference type="PANTHER" id="PTHR30474">
    <property type="entry name" value="CELL CYCLE PROTEIN"/>
    <property type="match status" value="1"/>
</dbReference>
<evidence type="ECO:0000256" key="12">
    <source>
        <dbReference type="ARBA" id="ARBA00023306"/>
    </source>
</evidence>
<dbReference type="InterPro" id="IPR018365">
    <property type="entry name" value="Cell_cycle_FtsW-rel_CS"/>
</dbReference>
<evidence type="ECO:0000256" key="2">
    <source>
        <dbReference type="ARBA" id="ARBA00004752"/>
    </source>
</evidence>
<feature type="transmembrane region" description="Helical" evidence="23">
    <location>
        <begin position="58"/>
        <end position="79"/>
    </location>
</feature>
<dbReference type="PANTHER" id="PTHR30474:SF2">
    <property type="entry name" value="PEPTIDOGLYCAN GLYCOSYLTRANSFERASE FTSW-RELATED"/>
    <property type="match status" value="1"/>
</dbReference>
<keyword evidence="5" id="KW-0328">Glycosyltransferase</keyword>
<evidence type="ECO:0000256" key="14">
    <source>
        <dbReference type="ARBA" id="ARBA00032370"/>
    </source>
</evidence>
<evidence type="ECO:0000256" key="18">
    <source>
        <dbReference type="ARBA" id="ARBA00041418"/>
    </source>
</evidence>
<keyword evidence="9" id="KW-0573">Peptidoglycan synthesis</keyword>
<comment type="subcellular location">
    <subcellularLocation>
        <location evidence="1">Cell membrane</location>
        <topology evidence="1">Multi-pass membrane protein</topology>
    </subcellularLocation>
</comment>
<comment type="caution">
    <text evidence="24">The sequence shown here is derived from an EMBL/GenBank/DDBJ whole genome shotgun (WGS) entry which is preliminary data.</text>
</comment>
<evidence type="ECO:0000256" key="4">
    <source>
        <dbReference type="ARBA" id="ARBA00022618"/>
    </source>
</evidence>
<evidence type="ECO:0000256" key="11">
    <source>
        <dbReference type="ARBA" id="ARBA00023136"/>
    </source>
</evidence>
<organism evidence="24 25">
    <name type="scientific">Mumia xiangluensis</name>
    <dbReference type="NCBI Taxonomy" id="1678900"/>
    <lineage>
        <taxon>Bacteria</taxon>
        <taxon>Bacillati</taxon>
        <taxon>Actinomycetota</taxon>
        <taxon>Actinomycetes</taxon>
        <taxon>Propionibacteriales</taxon>
        <taxon>Nocardioidaceae</taxon>
        <taxon>Mumia</taxon>
    </lineage>
</organism>
<keyword evidence="25" id="KW-1185">Reference proteome</keyword>
<protein>
    <recommendedName>
        <fullName evidence="17">Probable peptidoglycan glycosyltransferase FtsW</fullName>
        <ecNumber evidence="19">2.4.99.28</ecNumber>
    </recommendedName>
    <alternativeName>
        <fullName evidence="18">Cell division protein FtsW</fullName>
    </alternativeName>
    <alternativeName>
        <fullName evidence="15">Cell wall polymerase</fullName>
    </alternativeName>
    <alternativeName>
        <fullName evidence="14">Peptidoglycan polymerase</fullName>
    </alternativeName>
</protein>
<evidence type="ECO:0000256" key="19">
    <source>
        <dbReference type="ARBA" id="ARBA00044770"/>
    </source>
</evidence>
<feature type="transmembrane region" description="Helical" evidence="23">
    <location>
        <begin position="181"/>
        <end position="198"/>
    </location>
</feature>
<comment type="similarity">
    <text evidence="16">Belongs to the SEDS family. FtsW subfamily.</text>
</comment>
<keyword evidence="7 23" id="KW-0812">Transmembrane</keyword>
<evidence type="ECO:0000256" key="13">
    <source>
        <dbReference type="ARBA" id="ARBA00023316"/>
    </source>
</evidence>
<evidence type="ECO:0000313" key="24">
    <source>
        <dbReference type="EMBL" id="MFC6149729.1"/>
    </source>
</evidence>
<dbReference type="RefSeq" id="WP_228552823.1">
    <property type="nucleotide sequence ID" value="NZ_JBHSQL010000007.1"/>
</dbReference>
<feature type="transmembrane region" description="Helical" evidence="23">
    <location>
        <begin position="158"/>
        <end position="175"/>
    </location>
</feature>
<evidence type="ECO:0000256" key="3">
    <source>
        <dbReference type="ARBA" id="ARBA00022475"/>
    </source>
</evidence>
<proteinExistence type="inferred from homology"/>
<comment type="catalytic activity">
    <reaction evidence="20">
        <text>[GlcNAc-(1-&gt;4)-Mur2Ac(oyl-L-Ala-gamma-D-Glu-L-Lys-D-Ala-D-Ala)](n)-di-trans,octa-cis-undecaprenyl diphosphate + beta-D-GlcNAc-(1-&gt;4)-Mur2Ac(oyl-L-Ala-gamma-D-Glu-L-Lys-D-Ala-D-Ala)-di-trans,octa-cis-undecaprenyl diphosphate = [GlcNAc-(1-&gt;4)-Mur2Ac(oyl-L-Ala-gamma-D-Glu-L-Lys-D-Ala-D-Ala)](n+1)-di-trans,octa-cis-undecaprenyl diphosphate + di-trans,octa-cis-undecaprenyl diphosphate + H(+)</text>
        <dbReference type="Rhea" id="RHEA:23708"/>
        <dbReference type="Rhea" id="RHEA-COMP:9602"/>
        <dbReference type="Rhea" id="RHEA-COMP:9603"/>
        <dbReference type="ChEBI" id="CHEBI:15378"/>
        <dbReference type="ChEBI" id="CHEBI:58405"/>
        <dbReference type="ChEBI" id="CHEBI:60033"/>
        <dbReference type="ChEBI" id="CHEBI:78435"/>
        <dbReference type="EC" id="2.4.99.28"/>
    </reaction>
</comment>
<feature type="compositionally biased region" description="Polar residues" evidence="22">
    <location>
        <begin position="399"/>
        <end position="408"/>
    </location>
</feature>
<evidence type="ECO:0000256" key="7">
    <source>
        <dbReference type="ARBA" id="ARBA00022692"/>
    </source>
</evidence>
<keyword evidence="13" id="KW-0961">Cell wall biogenesis/degradation</keyword>
<feature type="region of interest" description="Disordered" evidence="22">
    <location>
        <begin position="386"/>
        <end position="435"/>
    </location>
</feature>
<evidence type="ECO:0000256" key="5">
    <source>
        <dbReference type="ARBA" id="ARBA00022676"/>
    </source>
</evidence>
<dbReference type="InterPro" id="IPR001182">
    <property type="entry name" value="FtsW/RodA"/>
</dbReference>
<dbReference type="Pfam" id="PF01098">
    <property type="entry name" value="FTSW_RODA_SPOVE"/>
    <property type="match status" value="1"/>
</dbReference>
<keyword evidence="11 23" id="KW-0472">Membrane</keyword>
<comment type="pathway">
    <text evidence="2">Cell wall biogenesis; peptidoglycan biosynthesis.</text>
</comment>
<evidence type="ECO:0000313" key="25">
    <source>
        <dbReference type="Proteomes" id="UP001596097"/>
    </source>
</evidence>
<feature type="transmembrane region" description="Helical" evidence="23">
    <location>
        <begin position="21"/>
        <end position="46"/>
    </location>
</feature>
<dbReference type="EMBL" id="JBHSQL010000007">
    <property type="protein sequence ID" value="MFC6149729.1"/>
    <property type="molecule type" value="Genomic_DNA"/>
</dbReference>
<feature type="transmembrane region" description="Helical" evidence="23">
    <location>
        <begin position="354"/>
        <end position="376"/>
    </location>
</feature>
<feature type="compositionally biased region" description="Basic residues" evidence="22">
    <location>
        <begin position="387"/>
        <end position="398"/>
    </location>
</feature>
<evidence type="ECO:0000256" key="20">
    <source>
        <dbReference type="ARBA" id="ARBA00049902"/>
    </source>
</evidence>
<keyword evidence="8" id="KW-0133">Cell shape</keyword>
<dbReference type="EC" id="2.4.99.28" evidence="19"/>
<evidence type="ECO:0000256" key="6">
    <source>
        <dbReference type="ARBA" id="ARBA00022679"/>
    </source>
</evidence>
<feature type="transmembrane region" description="Helical" evidence="23">
    <location>
        <begin position="86"/>
        <end position="106"/>
    </location>
</feature>
<evidence type="ECO:0000256" key="17">
    <source>
        <dbReference type="ARBA" id="ARBA00041185"/>
    </source>
</evidence>
<keyword evidence="12" id="KW-0131">Cell cycle</keyword>
<sequence length="435" mass="46492">MARTGRQSWTTSVRETLAKPLTSYYLVLAVSGLLIGFGMVMVLSASSVTSLEQLGSSYAIALRQAGFLLVALVLAFVAWRMPLRTLRWFVYPMLLVAITLLVLTFTPLGQEVSGNRNWLDVGLPVLLQPSELAKLAIIVWVADLFARKQRLLHLDRHIVIPMLPVTGFVAALVVLQRDLGTALVLFAIILGMLFVAGLSGRSFIVIVLSTAAIAASVAKASSERVGRIMSFTDPFADPTNTGYQAAHGLMGLSTGELSGSGLGAGVQKWGTLPGAHTDFVFAVIGEELGLIGTLSVLVLFGLLAYVGFRIARRARDPFARYAAAGITVWLMVQTLVNIGMVLGMLPVIGIPLPLISYGGSALVPTVVALGLLANFARTEPGAQAALRAHRSRRARRRTPSGTVRQSTFPPAAARREDPIARPAPRPVGRPVREEG</sequence>
<accession>A0ABW1QLN3</accession>
<evidence type="ECO:0000256" key="1">
    <source>
        <dbReference type="ARBA" id="ARBA00004651"/>
    </source>
</evidence>
<name>A0ABW1QLN3_9ACTN</name>
<gene>
    <name evidence="24" type="primary">ftsW</name>
    <name evidence="24" type="ORF">ACFPYK_10005</name>
</gene>
<dbReference type="PROSITE" id="PS00428">
    <property type="entry name" value="FTSW_RODA_SPOVE"/>
    <property type="match status" value="1"/>
</dbReference>
<keyword evidence="3" id="KW-1003">Cell membrane</keyword>
<feature type="transmembrane region" description="Helical" evidence="23">
    <location>
        <begin position="288"/>
        <end position="308"/>
    </location>
</feature>
<reference evidence="25" key="1">
    <citation type="journal article" date="2019" name="Int. J. Syst. Evol. Microbiol.">
        <title>The Global Catalogue of Microorganisms (GCM) 10K type strain sequencing project: providing services to taxonomists for standard genome sequencing and annotation.</title>
        <authorList>
            <consortium name="The Broad Institute Genomics Platform"/>
            <consortium name="The Broad Institute Genome Sequencing Center for Infectious Disease"/>
            <person name="Wu L."/>
            <person name="Ma J."/>
        </authorList>
    </citation>
    <scope>NUCLEOTIDE SEQUENCE [LARGE SCALE GENOMIC DNA]</scope>
    <source>
        <strain evidence="25">CGMCC 4.7198</strain>
    </source>
</reference>
<keyword evidence="6" id="KW-0808">Transferase</keyword>
<dbReference type="Proteomes" id="UP001596097">
    <property type="component" value="Unassembled WGS sequence"/>
</dbReference>
<evidence type="ECO:0000256" key="15">
    <source>
        <dbReference type="ARBA" id="ARBA00033270"/>
    </source>
</evidence>
<evidence type="ECO:0000256" key="22">
    <source>
        <dbReference type="SAM" id="MobiDB-lite"/>
    </source>
</evidence>
<keyword evidence="10 23" id="KW-1133">Transmembrane helix</keyword>
<dbReference type="InterPro" id="IPR013437">
    <property type="entry name" value="FtsW"/>
</dbReference>